<gene>
    <name evidence="2" type="ORF">ACFSR9_06880</name>
</gene>
<evidence type="ECO:0000313" key="2">
    <source>
        <dbReference type="EMBL" id="MFD2609163.1"/>
    </source>
</evidence>
<accession>A0ABW5P438</accession>
<evidence type="ECO:0000259" key="1">
    <source>
        <dbReference type="Pfam" id="PF13392"/>
    </source>
</evidence>
<keyword evidence="2" id="KW-0540">Nuclease</keyword>
<organism evidence="2 3">
    <name type="scientific">Deinococcus taklimakanensis</name>
    <dbReference type="NCBI Taxonomy" id="536443"/>
    <lineage>
        <taxon>Bacteria</taxon>
        <taxon>Thermotogati</taxon>
        <taxon>Deinococcota</taxon>
        <taxon>Deinococci</taxon>
        <taxon>Deinococcales</taxon>
        <taxon>Deinococcaceae</taxon>
        <taxon>Deinococcus</taxon>
    </lineage>
</organism>
<reference evidence="3" key="1">
    <citation type="journal article" date="2019" name="Int. J. Syst. Evol. Microbiol.">
        <title>The Global Catalogue of Microorganisms (GCM) 10K type strain sequencing project: providing services to taxonomists for standard genome sequencing and annotation.</title>
        <authorList>
            <consortium name="The Broad Institute Genomics Platform"/>
            <consortium name="The Broad Institute Genome Sequencing Center for Infectious Disease"/>
            <person name="Wu L."/>
            <person name="Ma J."/>
        </authorList>
    </citation>
    <scope>NUCLEOTIDE SEQUENCE [LARGE SCALE GENOMIC DNA]</scope>
    <source>
        <strain evidence="3">KCTC 33842</strain>
    </source>
</reference>
<comment type="caution">
    <text evidence="2">The sequence shown here is derived from an EMBL/GenBank/DDBJ whole genome shotgun (WGS) entry which is preliminary data.</text>
</comment>
<sequence>MTKRRSQKQYATIWDPVTRRRVRTHRQVAAGMLARPLLPGEVVHHLDGNSLNNAPDNLLVLRSQRHHASLEQYLRRARRGQPTLFPELLEAHRPGLQGTLFQFVL</sequence>
<keyword evidence="3" id="KW-1185">Reference proteome</keyword>
<dbReference type="GO" id="GO:0004519">
    <property type="term" value="F:endonuclease activity"/>
    <property type="evidence" value="ECO:0007669"/>
    <property type="project" value="UniProtKB-KW"/>
</dbReference>
<evidence type="ECO:0000313" key="3">
    <source>
        <dbReference type="Proteomes" id="UP001597475"/>
    </source>
</evidence>
<name>A0ABW5P438_9DEIO</name>
<dbReference type="InterPro" id="IPR003615">
    <property type="entry name" value="HNH_nuc"/>
</dbReference>
<dbReference type="EMBL" id="JBHUMK010000029">
    <property type="protein sequence ID" value="MFD2609163.1"/>
    <property type="molecule type" value="Genomic_DNA"/>
</dbReference>
<dbReference type="SUPFAM" id="SSF54060">
    <property type="entry name" value="His-Me finger endonucleases"/>
    <property type="match status" value="1"/>
</dbReference>
<keyword evidence="2" id="KW-0378">Hydrolase</keyword>
<dbReference type="Pfam" id="PF13392">
    <property type="entry name" value="HNH_3"/>
    <property type="match status" value="1"/>
</dbReference>
<dbReference type="RefSeq" id="WP_386844311.1">
    <property type="nucleotide sequence ID" value="NZ_JBHUMK010000029.1"/>
</dbReference>
<proteinExistence type="predicted"/>
<feature type="domain" description="HNH nuclease" evidence="1">
    <location>
        <begin position="38"/>
        <end position="67"/>
    </location>
</feature>
<dbReference type="InterPro" id="IPR044925">
    <property type="entry name" value="His-Me_finger_sf"/>
</dbReference>
<dbReference type="Proteomes" id="UP001597475">
    <property type="component" value="Unassembled WGS sequence"/>
</dbReference>
<protein>
    <submittedName>
        <fullName evidence="2">HNH endonuclease</fullName>
    </submittedName>
</protein>
<keyword evidence="2" id="KW-0255">Endonuclease</keyword>
<dbReference type="Gene3D" id="3.90.75.20">
    <property type="match status" value="1"/>
</dbReference>